<sequence>MTNSEHPSPPPTLTLVEKLYAVHNINSLIPEKLDLAESNYSTWSYFFKGHCSNFGVLKHIEEPVTEASTSTPPTDEWITADSIVKSWIFLTLSSTLRKRLIKANPKMAKAAWDAIETIFQDNKCTRTISLKGELRVIQMGDQTADEYFSKIEAILTLLTDLGSDMSDDDVVTHAINGLSDKYGSLAQIIAHKDPFPDLATVRSMVATEELRLRSRSSVLPTGTTSSAPQVLLAEASSHNQTGWNNKWNGDNRTISREVLSRNSNNFYNSYTTQGNFLHYACWILNLGQSRPTAPQASSLVNKSDPNSLQPTTAGLFSGYCYKLGKHVRLPFSLSETVVKSPFDIIHSNLWTSPLSGSPCAVMAALSLSDLYMDYASPSGLVSEICRMPARKYASELLERTGMLTLFDFTLGMIYLCCASRVVSNCMILEEPLSLLSRDLAIGAGCPLHCLLPSTFAFLCFSWQQSYLCGLSKRQVTFLAPVWKLGYQGVANAVAETCWLRNLLRELHTPLSTATLVYCDNVSAIYLSSNPMQHQRTKHIEIDIHFVRDLVAAGHIRVLHVPSRYQYADIFTKGLPTVLFDEFRSSLSVRSSLAQTAGGC</sequence>
<dbReference type="PANTHER" id="PTHR47481">
    <property type="match status" value="1"/>
</dbReference>
<keyword evidence="1" id="KW-0808">Transferase</keyword>
<dbReference type="CDD" id="cd09272">
    <property type="entry name" value="RNase_HI_RT_Ty1"/>
    <property type="match status" value="1"/>
</dbReference>
<evidence type="ECO:0000313" key="2">
    <source>
        <dbReference type="Proteomes" id="UP001151760"/>
    </source>
</evidence>
<dbReference type="EMBL" id="BQNB010012949">
    <property type="protein sequence ID" value="GJT09928.1"/>
    <property type="molecule type" value="Genomic_DNA"/>
</dbReference>
<keyword evidence="2" id="KW-1185">Reference proteome</keyword>
<name>A0ABQ5B7Y5_9ASTR</name>
<dbReference type="PANTHER" id="PTHR47481:SF41">
    <property type="entry name" value="COPIA-LIKE POLYPROTEIN_RETROTRANSPOSON"/>
    <property type="match status" value="1"/>
</dbReference>
<comment type="caution">
    <text evidence="1">The sequence shown here is derived from an EMBL/GenBank/DDBJ whole genome shotgun (WGS) entry which is preliminary data.</text>
</comment>
<proteinExistence type="predicted"/>
<evidence type="ECO:0000313" key="1">
    <source>
        <dbReference type="EMBL" id="GJT09928.1"/>
    </source>
</evidence>
<dbReference type="Proteomes" id="UP001151760">
    <property type="component" value="Unassembled WGS sequence"/>
</dbReference>
<reference evidence="1" key="2">
    <citation type="submission" date="2022-01" db="EMBL/GenBank/DDBJ databases">
        <authorList>
            <person name="Yamashiro T."/>
            <person name="Shiraishi A."/>
            <person name="Satake H."/>
            <person name="Nakayama K."/>
        </authorList>
    </citation>
    <scope>NUCLEOTIDE SEQUENCE</scope>
</reference>
<gene>
    <name evidence="1" type="ORF">Tco_0856970</name>
</gene>
<protein>
    <submittedName>
        <fullName evidence="1">Hybrid signal transduction histidine kinase M</fullName>
    </submittedName>
</protein>
<reference evidence="1" key="1">
    <citation type="journal article" date="2022" name="Int. J. Mol. Sci.">
        <title>Draft Genome of Tanacetum Coccineum: Genomic Comparison of Closely Related Tanacetum-Family Plants.</title>
        <authorList>
            <person name="Yamashiro T."/>
            <person name="Shiraishi A."/>
            <person name="Nakayama K."/>
            <person name="Satake H."/>
        </authorList>
    </citation>
    <scope>NUCLEOTIDE SEQUENCE</scope>
</reference>
<dbReference type="Pfam" id="PF14223">
    <property type="entry name" value="Retrotran_gag_2"/>
    <property type="match status" value="1"/>
</dbReference>
<dbReference type="GO" id="GO:0016301">
    <property type="term" value="F:kinase activity"/>
    <property type="evidence" value="ECO:0007669"/>
    <property type="project" value="UniProtKB-KW"/>
</dbReference>
<keyword evidence="1" id="KW-0418">Kinase</keyword>
<organism evidence="1 2">
    <name type="scientific">Tanacetum coccineum</name>
    <dbReference type="NCBI Taxonomy" id="301880"/>
    <lineage>
        <taxon>Eukaryota</taxon>
        <taxon>Viridiplantae</taxon>
        <taxon>Streptophyta</taxon>
        <taxon>Embryophyta</taxon>
        <taxon>Tracheophyta</taxon>
        <taxon>Spermatophyta</taxon>
        <taxon>Magnoliopsida</taxon>
        <taxon>eudicotyledons</taxon>
        <taxon>Gunneridae</taxon>
        <taxon>Pentapetalae</taxon>
        <taxon>asterids</taxon>
        <taxon>campanulids</taxon>
        <taxon>Asterales</taxon>
        <taxon>Asteraceae</taxon>
        <taxon>Asteroideae</taxon>
        <taxon>Anthemideae</taxon>
        <taxon>Anthemidinae</taxon>
        <taxon>Tanacetum</taxon>
    </lineage>
</organism>
<accession>A0ABQ5B7Y5</accession>